<gene>
    <name evidence="1" type="ORF">HLB29_02685</name>
</gene>
<evidence type="ECO:0000313" key="2">
    <source>
        <dbReference type="Proteomes" id="UP000713904"/>
    </source>
</evidence>
<protein>
    <submittedName>
        <fullName evidence="1">L-2-amino-thiazoline-4-carboxylic acid hydrolase</fullName>
    </submittedName>
</protein>
<sequence>MKFKDFYSCEVEEHILENIDEEYRRNMDILIKKLDQGTWTQKQKKKQKSSILPNIALYKTFLQYGIPKERARELVRKRAYFRAEKAHNILSKFFHLPKFSRVFRFFMRKGMNGNEFWISEILFDNDEKYVVDITKCLWADTCSYFDCIEICEVFCLSDHIVFGNIDKMDFRRNETLGMGGKKCDFCFIFKNDLDN</sequence>
<dbReference type="GO" id="GO:0016787">
    <property type="term" value="F:hydrolase activity"/>
    <property type="evidence" value="ECO:0007669"/>
    <property type="project" value="UniProtKB-KW"/>
</dbReference>
<dbReference type="EMBL" id="JABGBW010000001">
    <property type="protein sequence ID" value="MBC2575583.1"/>
    <property type="molecule type" value="Genomic_DNA"/>
</dbReference>
<name>A0ABR6TKB1_9FIRM</name>
<dbReference type="Proteomes" id="UP000713904">
    <property type="component" value="Unassembled WGS sequence"/>
</dbReference>
<dbReference type="Pfam" id="PF14196">
    <property type="entry name" value="ATC_hydrolase"/>
    <property type="match status" value="1"/>
</dbReference>
<reference evidence="1 2" key="1">
    <citation type="submission" date="2020-05" db="EMBL/GenBank/DDBJ databases">
        <title>Draft genome of xy-202 and genomic insight in genome of the genus Peptostreptococcus.</title>
        <authorList>
            <person name="Zhang Z."/>
        </authorList>
    </citation>
    <scope>NUCLEOTIDE SEQUENCE [LARGE SCALE GENOMIC DNA]</scope>
    <source>
        <strain evidence="1 2">DSM 27025</strain>
    </source>
</reference>
<accession>A0ABR6TKB1</accession>
<evidence type="ECO:0000313" key="1">
    <source>
        <dbReference type="EMBL" id="MBC2575583.1"/>
    </source>
</evidence>
<proteinExistence type="predicted"/>
<comment type="caution">
    <text evidence="1">The sequence shown here is derived from an EMBL/GenBank/DDBJ whole genome shotgun (WGS) entry which is preliminary data.</text>
</comment>
<organism evidence="1 2">
    <name type="scientific">Peptostreptococcus canis</name>
    <dbReference type="NCBI Taxonomy" id="1159213"/>
    <lineage>
        <taxon>Bacteria</taxon>
        <taxon>Bacillati</taxon>
        <taxon>Bacillota</taxon>
        <taxon>Clostridia</taxon>
        <taxon>Peptostreptococcales</taxon>
        <taxon>Peptostreptococcaceae</taxon>
        <taxon>Peptostreptococcus</taxon>
    </lineage>
</organism>
<dbReference type="RefSeq" id="WP_185623580.1">
    <property type="nucleotide sequence ID" value="NZ_JABGBW010000001.1"/>
</dbReference>
<dbReference type="InterPro" id="IPR026002">
    <property type="entry name" value="ATC_hydrolase-like"/>
</dbReference>
<keyword evidence="2" id="KW-1185">Reference proteome</keyword>
<keyword evidence="1" id="KW-0378">Hydrolase</keyword>